<dbReference type="EMBL" id="VVXK01000053">
    <property type="protein sequence ID" value="KAA2363745.1"/>
    <property type="molecule type" value="Genomic_DNA"/>
</dbReference>
<dbReference type="NCBIfam" id="TIGR01409">
    <property type="entry name" value="TAT_signal_seq"/>
    <property type="match status" value="1"/>
</dbReference>
<dbReference type="EMBL" id="VVXJ01000031">
    <property type="protein sequence ID" value="KAA2373870.1"/>
    <property type="molecule type" value="Genomic_DNA"/>
</dbReference>
<dbReference type="CDD" id="cd19096">
    <property type="entry name" value="AKR_Fe-S_oxidoreductase"/>
    <property type="match status" value="1"/>
</dbReference>
<evidence type="ECO:0000256" key="3">
    <source>
        <dbReference type="ARBA" id="ARBA00023014"/>
    </source>
</evidence>
<dbReference type="InterPro" id="IPR036812">
    <property type="entry name" value="NAD(P)_OxRdtase_dom_sf"/>
</dbReference>
<evidence type="ECO:0000313" key="5">
    <source>
        <dbReference type="EMBL" id="KAA2363745.1"/>
    </source>
</evidence>
<dbReference type="PROSITE" id="PS51318">
    <property type="entry name" value="TAT"/>
    <property type="match status" value="1"/>
</dbReference>
<comment type="caution">
    <text evidence="5">The sequence shown here is derived from an EMBL/GenBank/DDBJ whole genome shotgun (WGS) entry which is preliminary data.</text>
</comment>
<dbReference type="InterPro" id="IPR019546">
    <property type="entry name" value="TAT_signal_bac_arc"/>
</dbReference>
<dbReference type="PROSITE" id="PS00198">
    <property type="entry name" value="4FE4S_FER_1"/>
    <property type="match status" value="1"/>
</dbReference>
<dbReference type="Proteomes" id="UP000322658">
    <property type="component" value="Unassembled WGS sequence"/>
</dbReference>
<dbReference type="InterPro" id="IPR017900">
    <property type="entry name" value="4Fe4S_Fe_S_CS"/>
</dbReference>
<dbReference type="Pfam" id="PF00248">
    <property type="entry name" value="Aldo_ket_red"/>
    <property type="match status" value="1"/>
</dbReference>
<gene>
    <name evidence="6" type="ORF">F2Y07_12045</name>
    <name evidence="5" type="ORF">F2Y13_15880</name>
</gene>
<dbReference type="PANTHER" id="PTHR43312">
    <property type="entry name" value="D-THREO-ALDOSE 1-DEHYDROGENASE"/>
    <property type="match status" value="1"/>
</dbReference>
<evidence type="ECO:0000256" key="1">
    <source>
        <dbReference type="ARBA" id="ARBA00022723"/>
    </source>
</evidence>
<dbReference type="PROSITE" id="PS51379">
    <property type="entry name" value="4FE4S_FER_2"/>
    <property type="match status" value="1"/>
</dbReference>
<reference evidence="7 8" key="1">
    <citation type="journal article" date="2019" name="Nat. Med.">
        <title>A library of human gut bacterial isolates paired with longitudinal multiomics data enables mechanistic microbiome research.</title>
        <authorList>
            <person name="Poyet M."/>
            <person name="Groussin M."/>
            <person name="Gibbons S.M."/>
            <person name="Avila-Pacheco J."/>
            <person name="Jiang X."/>
            <person name="Kearney S.M."/>
            <person name="Perrotta A.R."/>
            <person name="Berdy B."/>
            <person name="Zhao S."/>
            <person name="Lieberman T.D."/>
            <person name="Swanson P.K."/>
            <person name="Smith M."/>
            <person name="Roesemann S."/>
            <person name="Alexander J.E."/>
            <person name="Rich S.A."/>
            <person name="Livny J."/>
            <person name="Vlamakis H."/>
            <person name="Clish C."/>
            <person name="Bullock K."/>
            <person name="Deik A."/>
            <person name="Scott J."/>
            <person name="Pierce K.A."/>
            <person name="Xavier R.J."/>
            <person name="Alm E.J."/>
        </authorList>
    </citation>
    <scope>NUCLEOTIDE SEQUENCE [LARGE SCALE GENOMIC DNA]</scope>
    <source>
        <strain evidence="6 7">BIOML-A1</strain>
        <strain evidence="5 8">BIOML-A2</strain>
    </source>
</reference>
<accession>A0A5B3FQF7</accession>
<dbReference type="InterPro" id="IPR017896">
    <property type="entry name" value="4Fe4S_Fe-S-bd"/>
</dbReference>
<feature type="domain" description="4Fe-4S ferredoxin-type" evidence="4">
    <location>
        <begin position="423"/>
        <end position="452"/>
    </location>
</feature>
<protein>
    <submittedName>
        <fullName evidence="5">Twin-arginine translocation signal domain-containing protein</fullName>
    </submittedName>
</protein>
<evidence type="ECO:0000313" key="6">
    <source>
        <dbReference type="EMBL" id="KAA2373870.1"/>
    </source>
</evidence>
<evidence type="ECO:0000313" key="8">
    <source>
        <dbReference type="Proteomes" id="UP000323567"/>
    </source>
</evidence>
<dbReference type="SUPFAM" id="SSF46548">
    <property type="entry name" value="alpha-helical ferredoxin"/>
    <property type="match status" value="1"/>
</dbReference>
<dbReference type="GO" id="GO:0051536">
    <property type="term" value="F:iron-sulfur cluster binding"/>
    <property type="evidence" value="ECO:0007669"/>
    <property type="project" value="UniProtKB-KW"/>
</dbReference>
<dbReference type="InterPro" id="IPR006311">
    <property type="entry name" value="TAT_signal"/>
</dbReference>
<dbReference type="Gene3D" id="3.20.20.100">
    <property type="entry name" value="NADP-dependent oxidoreductase domain"/>
    <property type="match status" value="1"/>
</dbReference>
<dbReference type="GO" id="GO:0046872">
    <property type="term" value="F:metal ion binding"/>
    <property type="evidence" value="ECO:0007669"/>
    <property type="project" value="UniProtKB-KW"/>
</dbReference>
<evidence type="ECO:0000313" key="7">
    <source>
        <dbReference type="Proteomes" id="UP000322658"/>
    </source>
</evidence>
<keyword evidence="1" id="KW-0479">Metal-binding</keyword>
<evidence type="ECO:0000259" key="4">
    <source>
        <dbReference type="PROSITE" id="PS51379"/>
    </source>
</evidence>
<dbReference type="AlphaFoldDB" id="A0A5B3FQF7"/>
<dbReference type="RefSeq" id="WP_118406321.1">
    <property type="nucleotide sequence ID" value="NZ_CATXTW010000014.1"/>
</dbReference>
<dbReference type="Proteomes" id="UP000323567">
    <property type="component" value="Unassembled WGS sequence"/>
</dbReference>
<dbReference type="PANTHER" id="PTHR43312:SF2">
    <property type="entry name" value="OXIDOREDUCTASE"/>
    <property type="match status" value="1"/>
</dbReference>
<keyword evidence="3" id="KW-0411">Iron-sulfur</keyword>
<organism evidence="5 8">
    <name type="scientific">Alistipes shahii</name>
    <dbReference type="NCBI Taxonomy" id="328814"/>
    <lineage>
        <taxon>Bacteria</taxon>
        <taxon>Pseudomonadati</taxon>
        <taxon>Bacteroidota</taxon>
        <taxon>Bacteroidia</taxon>
        <taxon>Bacteroidales</taxon>
        <taxon>Rikenellaceae</taxon>
        <taxon>Alistipes</taxon>
    </lineage>
</organism>
<evidence type="ECO:0000256" key="2">
    <source>
        <dbReference type="ARBA" id="ARBA00023004"/>
    </source>
</evidence>
<dbReference type="InterPro" id="IPR023210">
    <property type="entry name" value="NADP_OxRdtase_dom"/>
</dbReference>
<proteinExistence type="predicted"/>
<dbReference type="Pfam" id="PF13187">
    <property type="entry name" value="Fer4_9"/>
    <property type="match status" value="1"/>
</dbReference>
<dbReference type="SUPFAM" id="SSF51430">
    <property type="entry name" value="NAD(P)-linked oxidoreductase"/>
    <property type="match status" value="1"/>
</dbReference>
<dbReference type="PROSITE" id="PS51257">
    <property type="entry name" value="PROKAR_LIPOPROTEIN"/>
    <property type="match status" value="1"/>
</dbReference>
<keyword evidence="2" id="KW-0408">Iron</keyword>
<name>A0A5B3FQF7_9BACT</name>
<sequence length="468" mass="53030">MEKKKIDRRKFLKTFGVGAAAATAGLYGCKTKGTAPSAAAAGEVPTDRMTFRTCPSTGDRVSLLGYGCMRWPLLESPAADGNPIDQEAVNELVDYAIAHGVNYFDTAPVYIQGFSEKSTGIALKRHPREKVFIATKMSNHRMAGRGMSPARIFKDSEEMYRRSLRDLQTDYLDYYLLHAVGGDKGIETFNERFIDCGVLDFLLREREAGRIRNLGWSFHGDQKVFDHLLAMHDSGEARWDFVQIQMNYVDWKHASDRNVNAEYLYGELEKRGIPAVIMEPLLGGRLSRLNDHLVERLKERRPTESTASWAFRYAGSWPGVLTVLSGMTYMEHLQDNIRTYSPLEPCTGEELALLEDTAQLMLKYPTVPCTECQYCMPCPYGLDIPAIFAHYNRCVNEGNVPKDRQDPGYREARRAFLIGYDRSVPKLRQASHCIGCNQCVSHCPQSIKIPQQLRRIDRFVEQLKQGTL</sequence>
<dbReference type="InterPro" id="IPR053135">
    <property type="entry name" value="AKR2_Oxidoreductase"/>
</dbReference>